<feature type="chain" id="PRO_5045548103" description="Protein kinase domain-containing protein" evidence="9">
    <location>
        <begin position="28"/>
        <end position="611"/>
    </location>
</feature>
<proteinExistence type="predicted"/>
<dbReference type="InterPro" id="IPR032675">
    <property type="entry name" value="LRR_dom_sf"/>
</dbReference>
<keyword evidence="2" id="KW-0433">Leucine-rich repeat</keyword>
<evidence type="ECO:0000256" key="9">
    <source>
        <dbReference type="SAM" id="SignalP"/>
    </source>
</evidence>
<protein>
    <recommendedName>
        <fullName evidence="10">Protein kinase domain-containing protein</fullName>
    </recommendedName>
</protein>
<evidence type="ECO:0000256" key="4">
    <source>
        <dbReference type="ARBA" id="ARBA00022737"/>
    </source>
</evidence>
<dbReference type="PROSITE" id="PS50011">
    <property type="entry name" value="PROTEIN_KINASE_DOM"/>
    <property type="match status" value="1"/>
</dbReference>
<sequence length="611" mass="67205">MRSGTLSLLRCLPSLLITLSSYSLAIAEFTPDYHPLQAFRSAADPSGAALYSWTPRTDPCSGTWAGVACRGGRVTRILLQDRHLQGTVDDTLTFLPYLRLLNLSHNRLTGELPDGFLRLRRLRRIDLSVNNISGHIPSEIARLPRLLTLRLERNLLTGEIPSSLGSFSVIADFNVSGNRLTGEVPRALSSFPVSSFSSNENLCGEPLLRRCTNQTEGRDPLEKIDTDRRKSCWKWKTVATIAAIVVAVVSILLILLAVVCWRKRGKPACITEVDRDDAKASVVGDVVEEKRVVLFEGCRPFTVDDLMRGSAEMLGRGALGTTYRVVMEGDSGRGVAVKRLRKVKKAREDREGTAAMERLLTEIGGLRHPNVTSLRAYYHSDDELLLVYDYLPNGSLHSLLHGNRGPGRIPLYWTARLKLALGQRKLAHQKLTSSNILVDDDGNACVVDFALLHLLAAPPPPPSSTSRKTLTHESDVYDFGILLLEILTGKPAAEGEVDLQKMVREDWSSELFDVELVACKEAEDEMVGLLQVALLCVAPSPAHRPTMSIVFKMMEEIKERGSKRTKGSPSPPLPPLTTPTILVLPPPSSPRTPPAGEILFVKPITDVDLMG</sequence>
<evidence type="ECO:0000259" key="10">
    <source>
        <dbReference type="PROSITE" id="PS50011"/>
    </source>
</evidence>
<dbReference type="Gene3D" id="1.10.510.10">
    <property type="entry name" value="Transferase(Phosphotransferase) domain 1"/>
    <property type="match status" value="1"/>
</dbReference>
<accession>A0ABN7EDQ9</accession>
<dbReference type="InterPro" id="IPR001245">
    <property type="entry name" value="Ser-Thr/Tyr_kinase_cat_dom"/>
</dbReference>
<evidence type="ECO:0000256" key="8">
    <source>
        <dbReference type="SAM" id="Phobius"/>
    </source>
</evidence>
<reference evidence="12" key="1">
    <citation type="journal article" date="2020" name="Sci. Rep.">
        <title>Chromosome-scale genome assembly for the duckweed Spirodela intermedia, integrating cytogenetic maps, PacBio and Oxford Nanopore libraries.</title>
        <authorList>
            <person name="Hoang P.T.N."/>
            <person name="Fiebig A."/>
            <person name="Novak P."/>
            <person name="Macas J."/>
            <person name="Cao H.X."/>
            <person name="Stepanenko A."/>
            <person name="Chen G."/>
            <person name="Borisjuk N."/>
            <person name="Scholz U."/>
            <person name="Schubert I."/>
        </authorList>
    </citation>
    <scope>NUCLEOTIDE SEQUENCE [LARGE SCALE GENOMIC DNA]</scope>
</reference>
<dbReference type="PANTHER" id="PTHR48007">
    <property type="entry name" value="LEUCINE-RICH REPEAT RECEPTOR-LIKE PROTEIN KINASE PXC1"/>
    <property type="match status" value="1"/>
</dbReference>
<feature type="signal peptide" evidence="9">
    <location>
        <begin position="1"/>
        <end position="27"/>
    </location>
</feature>
<keyword evidence="4" id="KW-0677">Repeat</keyword>
<dbReference type="Pfam" id="PF08263">
    <property type="entry name" value="LRRNT_2"/>
    <property type="match status" value="1"/>
</dbReference>
<dbReference type="InterPro" id="IPR000719">
    <property type="entry name" value="Prot_kinase_dom"/>
</dbReference>
<gene>
    <name evidence="11" type="ORF">SI7747_UN021802</name>
</gene>
<feature type="transmembrane region" description="Helical" evidence="8">
    <location>
        <begin position="238"/>
        <end position="261"/>
    </location>
</feature>
<evidence type="ECO:0000256" key="2">
    <source>
        <dbReference type="ARBA" id="ARBA00022614"/>
    </source>
</evidence>
<dbReference type="PANTHER" id="PTHR48007:SF53">
    <property type="entry name" value="OS01G0711200 PROTEIN"/>
    <property type="match status" value="1"/>
</dbReference>
<dbReference type="Gene3D" id="3.30.200.20">
    <property type="entry name" value="Phosphorylase Kinase, domain 1"/>
    <property type="match status" value="1"/>
</dbReference>
<organism evidence="11 12">
    <name type="scientific">Spirodela intermedia</name>
    <name type="common">Intermediate duckweed</name>
    <dbReference type="NCBI Taxonomy" id="51605"/>
    <lineage>
        <taxon>Eukaryota</taxon>
        <taxon>Viridiplantae</taxon>
        <taxon>Streptophyta</taxon>
        <taxon>Embryophyta</taxon>
        <taxon>Tracheophyta</taxon>
        <taxon>Spermatophyta</taxon>
        <taxon>Magnoliopsida</taxon>
        <taxon>Liliopsida</taxon>
        <taxon>Araceae</taxon>
        <taxon>Lemnoideae</taxon>
        <taxon>Spirodela</taxon>
    </lineage>
</organism>
<evidence type="ECO:0000256" key="1">
    <source>
        <dbReference type="ARBA" id="ARBA00004370"/>
    </source>
</evidence>
<keyword evidence="5 8" id="KW-1133">Transmembrane helix</keyword>
<evidence type="ECO:0000313" key="12">
    <source>
        <dbReference type="Proteomes" id="UP001189122"/>
    </source>
</evidence>
<dbReference type="Pfam" id="PF00560">
    <property type="entry name" value="LRR_1"/>
    <property type="match status" value="1"/>
</dbReference>
<feature type="domain" description="Protein kinase" evidence="10">
    <location>
        <begin position="308"/>
        <end position="557"/>
    </location>
</feature>
<keyword evidence="9" id="KW-0732">Signal</keyword>
<evidence type="ECO:0000256" key="3">
    <source>
        <dbReference type="ARBA" id="ARBA00022692"/>
    </source>
</evidence>
<dbReference type="EMBL" id="CACRZD030000318">
    <property type="protein sequence ID" value="CAA6675460.1"/>
    <property type="molecule type" value="Genomic_DNA"/>
</dbReference>
<feature type="compositionally biased region" description="Pro residues" evidence="7">
    <location>
        <begin position="584"/>
        <end position="593"/>
    </location>
</feature>
<dbReference type="Pfam" id="PF07714">
    <property type="entry name" value="PK_Tyr_Ser-Thr"/>
    <property type="match status" value="1"/>
</dbReference>
<evidence type="ECO:0000313" key="11">
    <source>
        <dbReference type="EMBL" id="CAA6675460.1"/>
    </source>
</evidence>
<comment type="caution">
    <text evidence="11">The sequence shown here is derived from an EMBL/GenBank/DDBJ whole genome shotgun (WGS) entry which is preliminary data.</text>
</comment>
<dbReference type="InterPro" id="IPR013210">
    <property type="entry name" value="LRR_N_plant-typ"/>
</dbReference>
<dbReference type="Gene3D" id="3.80.10.10">
    <property type="entry name" value="Ribonuclease Inhibitor"/>
    <property type="match status" value="1"/>
</dbReference>
<keyword evidence="12" id="KW-1185">Reference proteome</keyword>
<evidence type="ECO:0000256" key="6">
    <source>
        <dbReference type="ARBA" id="ARBA00023136"/>
    </source>
</evidence>
<dbReference type="InterPro" id="IPR046959">
    <property type="entry name" value="PRK1-6/SRF4-like"/>
</dbReference>
<comment type="subcellular location">
    <subcellularLocation>
        <location evidence="1">Membrane</location>
    </subcellularLocation>
</comment>
<keyword evidence="6 8" id="KW-0472">Membrane</keyword>
<feature type="region of interest" description="Disordered" evidence="7">
    <location>
        <begin position="560"/>
        <end position="596"/>
    </location>
</feature>
<evidence type="ECO:0000256" key="7">
    <source>
        <dbReference type="SAM" id="MobiDB-lite"/>
    </source>
</evidence>
<dbReference type="Proteomes" id="UP001189122">
    <property type="component" value="Unassembled WGS sequence"/>
</dbReference>
<dbReference type="SUPFAM" id="SSF52058">
    <property type="entry name" value="L domain-like"/>
    <property type="match status" value="1"/>
</dbReference>
<keyword evidence="3 8" id="KW-0812">Transmembrane</keyword>
<dbReference type="InterPro" id="IPR001611">
    <property type="entry name" value="Leu-rich_rpt"/>
</dbReference>
<evidence type="ECO:0000256" key="5">
    <source>
        <dbReference type="ARBA" id="ARBA00022989"/>
    </source>
</evidence>
<dbReference type="Pfam" id="PF13855">
    <property type="entry name" value="LRR_8"/>
    <property type="match status" value="1"/>
</dbReference>
<name>A0ABN7EDQ9_SPIIN</name>
<dbReference type="SUPFAM" id="SSF56112">
    <property type="entry name" value="Protein kinase-like (PK-like)"/>
    <property type="match status" value="1"/>
</dbReference>
<dbReference type="InterPro" id="IPR011009">
    <property type="entry name" value="Kinase-like_dom_sf"/>
</dbReference>